<dbReference type="InterPro" id="IPR057726">
    <property type="entry name" value="Tsg_C"/>
</dbReference>
<keyword evidence="10" id="KW-1185">Reference proteome</keyword>
<evidence type="ECO:0000313" key="10">
    <source>
        <dbReference type="Proteomes" id="UP000694388"/>
    </source>
</evidence>
<feature type="domain" description="Tsg N-terminal" evidence="8">
    <location>
        <begin position="12"/>
        <end position="42"/>
    </location>
</feature>
<keyword evidence="6" id="KW-0325">Glycoprotein</keyword>
<evidence type="ECO:0000259" key="8">
    <source>
        <dbReference type="Pfam" id="PF23782"/>
    </source>
</evidence>
<dbReference type="Pfam" id="PF23782">
    <property type="entry name" value="Tsg_N"/>
    <property type="match status" value="1"/>
</dbReference>
<protein>
    <submittedName>
        <fullName evidence="9">Twisted gastrulation BMP signaling modulator 1a</fullName>
    </submittedName>
</protein>
<evidence type="ECO:0000256" key="2">
    <source>
        <dbReference type="ARBA" id="ARBA00010047"/>
    </source>
</evidence>
<dbReference type="InterPro" id="IPR057635">
    <property type="entry name" value="Tsg_N"/>
</dbReference>
<sequence length="177" mass="20046">TSPHQHHPSCHELCHCKPSSGNCTCCKQCMLCLSDLWIKCCDYSHPTAKSSVEDLTDPIPSLFRALTDGKYCTQLEHCHHILCYISFLAPCLNDPDPDLHQNLISSSLSHTPNMYTKFHPDLVVYFNDCMSINNCRMSCESMGASKYRWFHNAYCECIGPDCLNYGSLKPQCLNCLL</sequence>
<evidence type="ECO:0000256" key="3">
    <source>
        <dbReference type="ARBA" id="ARBA00022473"/>
    </source>
</evidence>
<proteinExistence type="inferred from homology"/>
<keyword evidence="4" id="KW-0964">Secreted</keyword>
<evidence type="ECO:0000313" key="9">
    <source>
        <dbReference type="Ensembl" id="ENSEBUP00000007118.1"/>
    </source>
</evidence>
<reference evidence="9" key="2">
    <citation type="submission" date="2025-09" db="UniProtKB">
        <authorList>
            <consortium name="Ensembl"/>
        </authorList>
    </citation>
    <scope>IDENTIFICATION</scope>
</reference>
<dbReference type="OMA" id="NCTVAFF"/>
<dbReference type="InterPro" id="IPR006761">
    <property type="entry name" value="Tsg"/>
</dbReference>
<dbReference type="Pfam" id="PF04668">
    <property type="entry name" value="Tsg"/>
    <property type="match status" value="1"/>
</dbReference>
<dbReference type="GeneTree" id="ENSGT00390000007058"/>
<dbReference type="GO" id="GO:0005615">
    <property type="term" value="C:extracellular space"/>
    <property type="evidence" value="ECO:0007669"/>
    <property type="project" value="TreeGrafter"/>
</dbReference>
<dbReference type="Proteomes" id="UP000694388">
    <property type="component" value="Unplaced"/>
</dbReference>
<evidence type="ECO:0000256" key="5">
    <source>
        <dbReference type="ARBA" id="ARBA00022729"/>
    </source>
</evidence>
<accession>A0A8C4PZH2</accession>
<comment type="similarity">
    <text evidence="2">Belongs to the twisted gastrulation protein family.</text>
</comment>
<dbReference type="GO" id="GO:0030510">
    <property type="term" value="P:regulation of BMP signaling pathway"/>
    <property type="evidence" value="ECO:0007669"/>
    <property type="project" value="TreeGrafter"/>
</dbReference>
<evidence type="ECO:0000256" key="4">
    <source>
        <dbReference type="ARBA" id="ARBA00022525"/>
    </source>
</evidence>
<organism evidence="9 10">
    <name type="scientific">Eptatretus burgeri</name>
    <name type="common">Inshore hagfish</name>
    <dbReference type="NCBI Taxonomy" id="7764"/>
    <lineage>
        <taxon>Eukaryota</taxon>
        <taxon>Metazoa</taxon>
        <taxon>Chordata</taxon>
        <taxon>Craniata</taxon>
        <taxon>Vertebrata</taxon>
        <taxon>Cyclostomata</taxon>
        <taxon>Myxini</taxon>
        <taxon>Myxiniformes</taxon>
        <taxon>Myxinidae</taxon>
        <taxon>Eptatretinae</taxon>
        <taxon>Eptatretus</taxon>
    </lineage>
</organism>
<feature type="domain" description="Tsg C-terminal" evidence="7">
    <location>
        <begin position="46"/>
        <end position="175"/>
    </location>
</feature>
<evidence type="ECO:0000256" key="6">
    <source>
        <dbReference type="ARBA" id="ARBA00023180"/>
    </source>
</evidence>
<evidence type="ECO:0000256" key="1">
    <source>
        <dbReference type="ARBA" id="ARBA00004613"/>
    </source>
</evidence>
<keyword evidence="5" id="KW-0732">Signal</keyword>
<comment type="subcellular location">
    <subcellularLocation>
        <location evidence="1">Secreted</location>
    </subcellularLocation>
</comment>
<dbReference type="PANTHER" id="PTHR12312:SF16">
    <property type="entry name" value="TWISTED GASTRULATION PROTEIN HOMOLOG 1-A-RELATED"/>
    <property type="match status" value="1"/>
</dbReference>
<name>A0A8C4PZH2_EPTBU</name>
<dbReference type="Ensembl" id="ENSEBUT00000007588.1">
    <property type="protein sequence ID" value="ENSEBUP00000007118.1"/>
    <property type="gene ID" value="ENSEBUG00000004666.1"/>
</dbReference>
<keyword evidence="3" id="KW-0217">Developmental protein</keyword>
<reference evidence="9" key="1">
    <citation type="submission" date="2025-08" db="UniProtKB">
        <authorList>
            <consortium name="Ensembl"/>
        </authorList>
    </citation>
    <scope>IDENTIFICATION</scope>
</reference>
<dbReference type="PANTHER" id="PTHR12312">
    <property type="entry name" value="TWISTED GASTRULATION PROTEIN HOMOLOG 1-A-RELATED"/>
    <property type="match status" value="1"/>
</dbReference>
<evidence type="ECO:0000259" key="7">
    <source>
        <dbReference type="Pfam" id="PF04668"/>
    </source>
</evidence>
<dbReference type="AlphaFoldDB" id="A0A8C4PZH2"/>